<comment type="caution">
    <text evidence="13">The sequence shown here is derived from an EMBL/GenBank/DDBJ whole genome shotgun (WGS) entry which is preliminary data.</text>
</comment>
<keyword evidence="4" id="KW-0813">Transport</keyword>
<dbReference type="EMBL" id="VNKQ01000004">
    <property type="protein sequence ID" value="KAG0651297.1"/>
    <property type="molecule type" value="Genomic_DNA"/>
</dbReference>
<evidence type="ECO:0000256" key="1">
    <source>
        <dbReference type="ARBA" id="ARBA00003019"/>
    </source>
</evidence>
<evidence type="ECO:0000256" key="5">
    <source>
        <dbReference type="ARBA" id="ARBA00022475"/>
    </source>
</evidence>
<dbReference type="PANTHER" id="PTHR23516">
    <property type="entry name" value="SAM (S-ADENOSYL METHIONINE) TRANSPORTER"/>
    <property type="match status" value="1"/>
</dbReference>
<feature type="transmembrane region" description="Helical" evidence="12">
    <location>
        <begin position="88"/>
        <end position="105"/>
    </location>
</feature>
<evidence type="ECO:0000256" key="4">
    <source>
        <dbReference type="ARBA" id="ARBA00022448"/>
    </source>
</evidence>
<protein>
    <recommendedName>
        <fullName evidence="3">Molybdate-anion transporter</fullName>
    </recommendedName>
    <alternativeName>
        <fullName evidence="10">Major facilitator superfamily domain-containing protein 5</fullName>
    </alternativeName>
    <alternativeName>
        <fullName evidence="11">Molybdate transporter 2 homolog</fullName>
    </alternativeName>
</protein>
<evidence type="ECO:0000256" key="8">
    <source>
        <dbReference type="ARBA" id="ARBA00023065"/>
    </source>
</evidence>
<organism evidence="13 14">
    <name type="scientific">Hyphodiscus hymeniophilus</name>
    <dbReference type="NCBI Taxonomy" id="353542"/>
    <lineage>
        <taxon>Eukaryota</taxon>
        <taxon>Fungi</taxon>
        <taxon>Dikarya</taxon>
        <taxon>Ascomycota</taxon>
        <taxon>Pezizomycotina</taxon>
        <taxon>Leotiomycetes</taxon>
        <taxon>Helotiales</taxon>
        <taxon>Hyphodiscaceae</taxon>
        <taxon>Hyphodiscus</taxon>
    </lineage>
</organism>
<gene>
    <name evidence="13" type="ORF">D0Z07_1750</name>
</gene>
<evidence type="ECO:0000256" key="12">
    <source>
        <dbReference type="SAM" id="Phobius"/>
    </source>
</evidence>
<dbReference type="PANTHER" id="PTHR23516:SF1">
    <property type="entry name" value="MOLYBDATE-ANION TRANSPORTER"/>
    <property type="match status" value="1"/>
</dbReference>
<reference evidence="13" key="1">
    <citation type="submission" date="2019-07" db="EMBL/GenBank/DDBJ databases">
        <title>Hyphodiscus hymeniophilus genome sequencing and assembly.</title>
        <authorList>
            <person name="Kramer G."/>
            <person name="Nodwell J."/>
        </authorList>
    </citation>
    <scope>NUCLEOTIDE SEQUENCE</scope>
    <source>
        <strain evidence="13">ATCC 34498</strain>
    </source>
</reference>
<accession>A0A9P7AZK5</accession>
<evidence type="ECO:0000256" key="11">
    <source>
        <dbReference type="ARBA" id="ARBA00032555"/>
    </source>
</evidence>
<evidence type="ECO:0000256" key="6">
    <source>
        <dbReference type="ARBA" id="ARBA00022692"/>
    </source>
</evidence>
<dbReference type="GO" id="GO:0006811">
    <property type="term" value="P:monoatomic ion transport"/>
    <property type="evidence" value="ECO:0007669"/>
    <property type="project" value="UniProtKB-KW"/>
</dbReference>
<evidence type="ECO:0000313" key="13">
    <source>
        <dbReference type="EMBL" id="KAG0651297.1"/>
    </source>
</evidence>
<proteinExistence type="predicted"/>
<feature type="transmembrane region" description="Helical" evidence="12">
    <location>
        <begin position="177"/>
        <end position="200"/>
    </location>
</feature>
<dbReference type="AlphaFoldDB" id="A0A9P7AZK5"/>
<dbReference type="Proteomes" id="UP000785200">
    <property type="component" value="Unassembled WGS sequence"/>
</dbReference>
<keyword evidence="8" id="KW-0406">Ion transport</keyword>
<feature type="transmembrane region" description="Helical" evidence="12">
    <location>
        <begin position="212"/>
        <end position="233"/>
    </location>
</feature>
<dbReference type="OrthoDB" id="263957at2759"/>
<dbReference type="InterPro" id="IPR036259">
    <property type="entry name" value="MFS_trans_sf"/>
</dbReference>
<sequence length="287" mass="32000">MNFYDAAFLLLIVACGILTWRQYRNGRGVVNRKSLTHDAVSPRAKAEASKFTRLFLMVYCLVQASDWLQGPYIYSLYHDEFGLSERTVALLFTTGYLTAAISGYFVGQFADKYGRKLACLIFCVTYSIACASTLVPNNVILFSGRGFGGLSASLMSSAFESWMVTEYHKRQLDHAGMSLSSMFGIMTTINSIVAIISGIFSEWLVEVTHTQTAPFMASTALLSVAFWIIWGFWSENYGESRQGEMSEVPVKSALKTVFTDKRVLTLGLASCFFEGSITVLPRFQIYL</sequence>
<feature type="transmembrane region" description="Helical" evidence="12">
    <location>
        <begin position="6"/>
        <end position="23"/>
    </location>
</feature>
<dbReference type="GO" id="GO:0015098">
    <property type="term" value="F:molybdate ion transmembrane transporter activity"/>
    <property type="evidence" value="ECO:0007669"/>
    <property type="project" value="InterPro"/>
</dbReference>
<keyword evidence="6 12" id="KW-0812">Transmembrane</keyword>
<evidence type="ECO:0000313" key="14">
    <source>
        <dbReference type="Proteomes" id="UP000785200"/>
    </source>
</evidence>
<keyword evidence="7 12" id="KW-1133">Transmembrane helix</keyword>
<keyword evidence="9 12" id="KW-0472">Membrane</keyword>
<evidence type="ECO:0000256" key="9">
    <source>
        <dbReference type="ARBA" id="ARBA00023136"/>
    </source>
</evidence>
<comment type="subcellular location">
    <subcellularLocation>
        <location evidence="2">Cell membrane</location>
        <topology evidence="2">Multi-pass membrane protein</topology>
    </subcellularLocation>
</comment>
<dbReference type="GO" id="GO:0005886">
    <property type="term" value="C:plasma membrane"/>
    <property type="evidence" value="ECO:0007669"/>
    <property type="project" value="UniProtKB-SubCell"/>
</dbReference>
<dbReference type="InterPro" id="IPR008509">
    <property type="entry name" value="MOT2/MFSD5"/>
</dbReference>
<evidence type="ECO:0000256" key="2">
    <source>
        <dbReference type="ARBA" id="ARBA00004651"/>
    </source>
</evidence>
<feature type="transmembrane region" description="Helical" evidence="12">
    <location>
        <begin position="51"/>
        <end position="68"/>
    </location>
</feature>
<evidence type="ECO:0000256" key="3">
    <source>
        <dbReference type="ARBA" id="ARBA00021242"/>
    </source>
</evidence>
<name>A0A9P7AZK5_9HELO</name>
<dbReference type="Gene3D" id="1.20.1250.20">
    <property type="entry name" value="MFS general substrate transporter like domains"/>
    <property type="match status" value="1"/>
</dbReference>
<comment type="function">
    <text evidence="1">Mediates high-affinity intracellular uptake of the rare oligo-element molybdenum.</text>
</comment>
<dbReference type="SUPFAM" id="SSF103473">
    <property type="entry name" value="MFS general substrate transporter"/>
    <property type="match status" value="1"/>
</dbReference>
<feature type="transmembrane region" description="Helical" evidence="12">
    <location>
        <begin position="117"/>
        <end position="135"/>
    </location>
</feature>
<evidence type="ECO:0000256" key="7">
    <source>
        <dbReference type="ARBA" id="ARBA00022989"/>
    </source>
</evidence>
<dbReference type="Pfam" id="PF05631">
    <property type="entry name" value="MFS_5"/>
    <property type="match status" value="1"/>
</dbReference>
<evidence type="ECO:0000256" key="10">
    <source>
        <dbReference type="ARBA" id="ARBA00030646"/>
    </source>
</evidence>
<keyword evidence="5" id="KW-1003">Cell membrane</keyword>
<keyword evidence="14" id="KW-1185">Reference proteome</keyword>